<feature type="domain" description="Penicillin-binding protein transpeptidase" evidence="15">
    <location>
        <begin position="291"/>
        <end position="624"/>
    </location>
</feature>
<evidence type="ECO:0000256" key="12">
    <source>
        <dbReference type="ARBA" id="ARBA00023136"/>
    </source>
</evidence>
<dbReference type="EMBL" id="CP141614">
    <property type="protein sequence ID" value="WRP13579.1"/>
    <property type="molecule type" value="Genomic_DNA"/>
</dbReference>
<keyword evidence="7 14" id="KW-0812">Transmembrane</keyword>
<dbReference type="Gene3D" id="3.30.1390.30">
    <property type="entry name" value="Penicillin-binding protein 2a, domain 3"/>
    <property type="match status" value="1"/>
</dbReference>
<evidence type="ECO:0000256" key="7">
    <source>
        <dbReference type="ARBA" id="ARBA00022692"/>
    </source>
</evidence>
<evidence type="ECO:0000256" key="13">
    <source>
        <dbReference type="ARBA" id="ARBA00023316"/>
    </source>
</evidence>
<dbReference type="InterPro" id="IPR005311">
    <property type="entry name" value="PBP_dimer"/>
</dbReference>
<evidence type="ECO:0000313" key="17">
    <source>
        <dbReference type="EMBL" id="WRP13579.1"/>
    </source>
</evidence>
<keyword evidence="8 17" id="KW-0378">Hydrolase</keyword>
<dbReference type="InterPro" id="IPR001460">
    <property type="entry name" value="PCN-bd_Tpept"/>
</dbReference>
<evidence type="ECO:0000256" key="3">
    <source>
        <dbReference type="ARBA" id="ARBA00007171"/>
    </source>
</evidence>
<dbReference type="PANTHER" id="PTHR30627:SF2">
    <property type="entry name" value="PEPTIDOGLYCAN D,D-TRANSPEPTIDASE MRDA"/>
    <property type="match status" value="1"/>
</dbReference>
<keyword evidence="4" id="KW-1003">Cell membrane</keyword>
<dbReference type="EC" id="3.4.16.4" evidence="17"/>
<organism evidence="17 18">
    <name type="scientific">Geochorda subterranea</name>
    <dbReference type="NCBI Taxonomy" id="3109564"/>
    <lineage>
        <taxon>Bacteria</taxon>
        <taxon>Bacillati</taxon>
        <taxon>Bacillota</taxon>
        <taxon>Limnochordia</taxon>
        <taxon>Limnochordales</taxon>
        <taxon>Geochordaceae</taxon>
        <taxon>Geochorda</taxon>
    </lineage>
</organism>
<reference evidence="18" key="1">
    <citation type="submission" date="2023-12" db="EMBL/GenBank/DDBJ databases">
        <title>Novel isolates from deep terrestrial aquifers shed light on the physiology and ecology of the class Limnochordia.</title>
        <authorList>
            <person name="Karnachuk O.V."/>
            <person name="Lukina A.P."/>
            <person name="Avakyan M.R."/>
            <person name="Kadnikov V."/>
            <person name="Begmatov S."/>
            <person name="Beletsky A.V."/>
            <person name="Mardanov A.V."/>
            <person name="Ravin N.V."/>
        </authorList>
    </citation>
    <scope>NUCLEOTIDE SEQUENCE [LARGE SCALE GENOMIC DNA]</scope>
    <source>
        <strain evidence="18">LN</strain>
    </source>
</reference>
<comment type="subcellular location">
    <subcellularLocation>
        <location evidence="2">Cell membrane</location>
    </subcellularLocation>
    <subcellularLocation>
        <location evidence="1">Membrane</location>
        <topology evidence="1">Single-pass membrane protein</topology>
    </subcellularLocation>
</comment>
<dbReference type="Proteomes" id="UP001333102">
    <property type="component" value="Chromosome"/>
</dbReference>
<accession>A0ABZ1BLE9</accession>
<keyword evidence="17" id="KW-0121">Carboxypeptidase</keyword>
<evidence type="ECO:0000256" key="10">
    <source>
        <dbReference type="ARBA" id="ARBA00022984"/>
    </source>
</evidence>
<comment type="similarity">
    <text evidence="3">Belongs to the transpeptidase family.</text>
</comment>
<keyword evidence="18" id="KW-1185">Reference proteome</keyword>
<keyword evidence="13" id="KW-0961">Cell wall biogenesis/degradation</keyword>
<name>A0ABZ1BLE9_9FIRM</name>
<dbReference type="InterPro" id="IPR050515">
    <property type="entry name" value="Beta-lactam/transpept"/>
</dbReference>
<feature type="transmembrane region" description="Helical" evidence="14">
    <location>
        <begin position="21"/>
        <end position="40"/>
    </location>
</feature>
<evidence type="ECO:0000256" key="14">
    <source>
        <dbReference type="SAM" id="Phobius"/>
    </source>
</evidence>
<evidence type="ECO:0000256" key="9">
    <source>
        <dbReference type="ARBA" id="ARBA00022960"/>
    </source>
</evidence>
<evidence type="ECO:0000256" key="2">
    <source>
        <dbReference type="ARBA" id="ARBA00004236"/>
    </source>
</evidence>
<dbReference type="Pfam" id="PF03717">
    <property type="entry name" value="PBP_dimer"/>
    <property type="match status" value="1"/>
</dbReference>
<dbReference type="SUPFAM" id="SSF56519">
    <property type="entry name" value="Penicillin binding protein dimerisation domain"/>
    <property type="match status" value="1"/>
</dbReference>
<evidence type="ECO:0000313" key="18">
    <source>
        <dbReference type="Proteomes" id="UP001333102"/>
    </source>
</evidence>
<keyword evidence="12 14" id="KW-0472">Membrane</keyword>
<evidence type="ECO:0000256" key="6">
    <source>
        <dbReference type="ARBA" id="ARBA00022670"/>
    </source>
</evidence>
<evidence type="ECO:0000256" key="11">
    <source>
        <dbReference type="ARBA" id="ARBA00022989"/>
    </source>
</evidence>
<gene>
    <name evidence="17" type="primary">mrdA</name>
    <name evidence="17" type="ORF">VLY81_08955</name>
</gene>
<evidence type="ECO:0000256" key="4">
    <source>
        <dbReference type="ARBA" id="ARBA00022475"/>
    </source>
</evidence>
<sequence>MMRRYPSPVDGRRPEELQPRLVRLSAVMAVALVLLAARLWQVQIMDGARFVAMADRNHIRVVPVSAPRGRIYDRQGEELARNRLSFTLSVLPEAVDGPVEDLLARLSAILDIPQAELAERWSQATRRYSFEPVRLLRDMTLPQMVAVQEHRSQLPGIFVEEEPVRQYPEGALAAHVLGRIAPITAEELRRLSDEGYQGTDLIGAAGIERYYERYLRGSRGYREIEVDALGRFRRLVSEEPPTPGLDLHLTLDLELQRRTEEALVLGIQRAERNRQSSTDPQVRSARPVQAGAAVVLAPATGEILAMASFPGFDPEKLLPWAPDRQAYFALLERDPAAPFLNRATAGTYQPGSVFKLVTAVAALEERAFAPGERFFVDGVAPYGKQDWMVRVGIAPPGLIDLVGGFEWSSNDFFWELGLRVGVDRLATWARRFGFGQSAGIDLDPGDRPGLVPDRQWKRQQFRDRPAWDQRWYEAETMDMAIGQGFLTVTPLQVALSYAAVANDGVVYRPHLVARVTSPDGTVVWENRPTVLLQVPASARTWRLVREGLEAVVNGRHGTARGRFDQVPVRVGGKTGTAQVQAGEQSHAWFAAVAPIDDPQVVVVVVVENGGGGASVAAPIASDILRAYFELRPVGQERS</sequence>
<evidence type="ECO:0000256" key="5">
    <source>
        <dbReference type="ARBA" id="ARBA00022519"/>
    </source>
</evidence>
<protein>
    <submittedName>
        <fullName evidence="17">Penicillin-binding protein 2</fullName>
        <ecNumber evidence="17">3.4.16.4</ecNumber>
    </submittedName>
</protein>
<dbReference type="InterPro" id="IPR012338">
    <property type="entry name" value="Beta-lactam/transpept-like"/>
</dbReference>
<dbReference type="RefSeq" id="WP_324667824.1">
    <property type="nucleotide sequence ID" value="NZ_CP141614.1"/>
</dbReference>
<evidence type="ECO:0000256" key="8">
    <source>
        <dbReference type="ARBA" id="ARBA00022801"/>
    </source>
</evidence>
<dbReference type="Gene3D" id="3.40.710.10">
    <property type="entry name" value="DD-peptidase/beta-lactamase superfamily"/>
    <property type="match status" value="1"/>
</dbReference>
<keyword evidence="6" id="KW-0645">Protease</keyword>
<keyword evidence="10" id="KW-0573">Peptidoglycan synthesis</keyword>
<evidence type="ECO:0000256" key="1">
    <source>
        <dbReference type="ARBA" id="ARBA00004167"/>
    </source>
</evidence>
<evidence type="ECO:0000259" key="16">
    <source>
        <dbReference type="Pfam" id="PF03717"/>
    </source>
</evidence>
<feature type="domain" description="Penicillin-binding protein dimerisation" evidence="16">
    <location>
        <begin position="64"/>
        <end position="233"/>
    </location>
</feature>
<dbReference type="PANTHER" id="PTHR30627">
    <property type="entry name" value="PEPTIDOGLYCAN D,D-TRANSPEPTIDASE"/>
    <property type="match status" value="1"/>
</dbReference>
<evidence type="ECO:0000259" key="15">
    <source>
        <dbReference type="Pfam" id="PF00905"/>
    </source>
</evidence>
<dbReference type="Gene3D" id="3.90.1310.10">
    <property type="entry name" value="Penicillin-binding protein 2a (Domain 2)"/>
    <property type="match status" value="1"/>
</dbReference>
<dbReference type="SUPFAM" id="SSF56601">
    <property type="entry name" value="beta-lactamase/transpeptidase-like"/>
    <property type="match status" value="1"/>
</dbReference>
<proteinExistence type="inferred from homology"/>
<dbReference type="GO" id="GO:0009002">
    <property type="term" value="F:serine-type D-Ala-D-Ala carboxypeptidase activity"/>
    <property type="evidence" value="ECO:0007669"/>
    <property type="project" value="UniProtKB-EC"/>
</dbReference>
<keyword evidence="9" id="KW-0133">Cell shape</keyword>
<keyword evidence="11 14" id="KW-1133">Transmembrane helix</keyword>
<dbReference type="NCBIfam" id="TIGR03423">
    <property type="entry name" value="pbp2_mrdA"/>
    <property type="match status" value="1"/>
</dbReference>
<dbReference type="InterPro" id="IPR036138">
    <property type="entry name" value="PBP_dimer_sf"/>
</dbReference>
<keyword evidence="5" id="KW-0997">Cell inner membrane</keyword>
<dbReference type="InterPro" id="IPR017790">
    <property type="entry name" value="Penicillin-binding_protein_2"/>
</dbReference>
<dbReference type="Pfam" id="PF00905">
    <property type="entry name" value="Transpeptidase"/>
    <property type="match status" value="1"/>
</dbReference>